<feature type="chain" id="PRO_5046487035" evidence="1">
    <location>
        <begin position="25"/>
        <end position="80"/>
    </location>
</feature>
<proteinExistence type="predicted"/>
<evidence type="ECO:0000313" key="2">
    <source>
        <dbReference type="EMBL" id="VUC35234.1"/>
    </source>
</evidence>
<dbReference type="Proteomes" id="UP000766486">
    <property type="component" value="Unassembled WGS sequence"/>
</dbReference>
<dbReference type="EMBL" id="CABFNS010000908">
    <property type="protein sequence ID" value="VUC35234.1"/>
    <property type="molecule type" value="Genomic_DNA"/>
</dbReference>
<organism evidence="2 3">
    <name type="scientific">Bionectria ochroleuca</name>
    <name type="common">Gliocladium roseum</name>
    <dbReference type="NCBI Taxonomy" id="29856"/>
    <lineage>
        <taxon>Eukaryota</taxon>
        <taxon>Fungi</taxon>
        <taxon>Dikarya</taxon>
        <taxon>Ascomycota</taxon>
        <taxon>Pezizomycotina</taxon>
        <taxon>Sordariomycetes</taxon>
        <taxon>Hypocreomycetidae</taxon>
        <taxon>Hypocreales</taxon>
        <taxon>Bionectriaceae</taxon>
        <taxon>Clonostachys</taxon>
    </lineage>
</organism>
<keyword evidence="1" id="KW-0732">Signal</keyword>
<feature type="signal peptide" evidence="1">
    <location>
        <begin position="1"/>
        <end position="24"/>
    </location>
</feature>
<name>A0ABY6UVZ8_BIOOC</name>
<evidence type="ECO:0000256" key="1">
    <source>
        <dbReference type="SAM" id="SignalP"/>
    </source>
</evidence>
<keyword evidence="3" id="KW-1185">Reference proteome</keyword>
<accession>A0ABY6UVZ8</accession>
<gene>
    <name evidence="2" type="ORF">CLO192961_LOCUS407960</name>
</gene>
<comment type="caution">
    <text evidence="2">The sequence shown here is derived from an EMBL/GenBank/DDBJ whole genome shotgun (WGS) entry which is preliminary data.</text>
</comment>
<protein>
    <submittedName>
        <fullName evidence="2">Uncharacterized protein</fullName>
    </submittedName>
</protein>
<evidence type="ECO:0000313" key="3">
    <source>
        <dbReference type="Proteomes" id="UP000766486"/>
    </source>
</evidence>
<sequence length="80" mass="8425">MKPTFLIVSFMAALSVANPAPAEGGQVASPNDQVRAADDPVDFDTRACKGKGGKCTGIKGQCCRGLICTFDKNFKNGRCK</sequence>
<reference evidence="2 3" key="1">
    <citation type="submission" date="2019-06" db="EMBL/GenBank/DDBJ databases">
        <authorList>
            <person name="Broberg M."/>
        </authorList>
    </citation>
    <scope>NUCLEOTIDE SEQUENCE [LARGE SCALE GENOMIC DNA]</scope>
</reference>